<keyword evidence="1" id="KW-1133">Transmembrane helix</keyword>
<keyword evidence="1" id="KW-0472">Membrane</keyword>
<evidence type="ECO:0000313" key="3">
    <source>
        <dbReference type="Proteomes" id="UP000509478"/>
    </source>
</evidence>
<evidence type="ECO:0000256" key="1">
    <source>
        <dbReference type="SAM" id="Phobius"/>
    </source>
</evidence>
<feature type="transmembrane region" description="Helical" evidence="1">
    <location>
        <begin position="751"/>
        <end position="770"/>
    </location>
</feature>
<sequence>MKFLFFGLIFLMLFTIVDDAYAIEKESTLEYNILPKKIHENDTVLLEVYKTVRGQVLLEKSSQLKVESLDKSIIDVVDLEETHDYKVLVKLKAKSEGETILYVFTEGSQSLEIPVTVHGNNFPKHISLDIFPNIIDTKDNHQGVLSLLLTDENGIPTRADKDYLVKLSTSKSGVVLLEEFNMIISKGDFGIKQIFSGIKSGTVTITAKSEEFESSESITVDEKPERTIEIAVIPDKISSSNNANGHLIAQLFSGGSLIKATEDITVYFEISSDSEVINTSLETNSLNPAGYFQIKKGQSWGHTTFSIQKGVIESYTITGTSQNPLISVEEGFDTMNVELYGDKEIKFSSLSILADGKRQLIGIIYLEDENGHPVIASRDIVVPFTASDESVLIETSIIKKGFNSALVYGNVGYFVPSDKNIAPKIQNSKPIELDMHGFSKDSVSIKTHLSSDIFLKDEQQWMIVFMESSDGNLFRIPEGQQIEISESEIFQVDKDKIEIFPYFVLIPITAIDTGVEALGISSGEFETSVVISSISLKPGSLNLDYSKKLFNGIKDSFVIQILDSQGLPVEIDEDVKIKIFSSDPSVIDFPKNVVISQKSNFVKLYATPNKSGSVEVSLVSEGLPIVTEEITIEDVTPTIQITGSDIVNEGESFIVSILAKQNGAPLQNVDVTWDFVGGISTIYDEKTGSTGEAVASIIATSDESVKILTSINNGPIQSAFASKIIKVNATTQQVLEESEPQNSFKKPDMGGFDPVWILIPGVIGGIVFYMKKKSK</sequence>
<protein>
    <submittedName>
        <fullName evidence="2">Uncharacterized protein</fullName>
    </submittedName>
</protein>
<proteinExistence type="predicted"/>
<dbReference type="EMBL" id="CP026995">
    <property type="protein sequence ID" value="QLH06881.1"/>
    <property type="molecule type" value="Genomic_DNA"/>
</dbReference>
<evidence type="ECO:0000313" key="2">
    <source>
        <dbReference type="EMBL" id="QLH06881.1"/>
    </source>
</evidence>
<dbReference type="Gene3D" id="2.60.40.10">
    <property type="entry name" value="Immunoglobulins"/>
    <property type="match status" value="1"/>
</dbReference>
<organism evidence="2 3">
    <name type="scientific">Nitrosopumilus ureiphilus</name>
    <dbReference type="NCBI Taxonomy" id="1470067"/>
    <lineage>
        <taxon>Archaea</taxon>
        <taxon>Nitrososphaerota</taxon>
        <taxon>Nitrososphaeria</taxon>
        <taxon>Nitrosopumilales</taxon>
        <taxon>Nitrosopumilaceae</taxon>
        <taxon>Nitrosopumilus</taxon>
    </lineage>
</organism>
<accession>A0A7D5RDQ4</accession>
<reference evidence="2 3" key="1">
    <citation type="submission" date="2018-02" db="EMBL/GenBank/DDBJ databases">
        <title>Complete genome of Nitrosopumilus ureaphilus PS0.</title>
        <authorList>
            <person name="Qin W."/>
            <person name="Zheng Y."/>
            <person name="Stahl D.A."/>
        </authorList>
    </citation>
    <scope>NUCLEOTIDE SEQUENCE [LARGE SCALE GENOMIC DNA]</scope>
    <source>
        <strain evidence="2 3">PS0</strain>
    </source>
</reference>
<dbReference type="KEGG" id="nue:C5F50_07185"/>
<dbReference type="Proteomes" id="UP000509478">
    <property type="component" value="Chromosome"/>
</dbReference>
<keyword evidence="1" id="KW-0812">Transmembrane</keyword>
<dbReference type="AlphaFoldDB" id="A0A7D5RDQ4"/>
<name>A0A7D5RDQ4_9ARCH</name>
<dbReference type="InterPro" id="IPR013783">
    <property type="entry name" value="Ig-like_fold"/>
</dbReference>
<gene>
    <name evidence="2" type="ORF">C5F50_07185</name>
</gene>
<keyword evidence="3" id="KW-1185">Reference proteome</keyword>
<dbReference type="SUPFAM" id="SSF49373">
    <property type="entry name" value="Invasin/intimin cell-adhesion fragments"/>
    <property type="match status" value="1"/>
</dbReference>
<dbReference type="InterPro" id="IPR008964">
    <property type="entry name" value="Invasin/intimin_cell_adhesion"/>
</dbReference>
<dbReference type="OrthoDB" id="3157at2157"/>